<protein>
    <submittedName>
        <fullName evidence="3">Unnamed protein product</fullName>
    </submittedName>
</protein>
<evidence type="ECO:0000256" key="1">
    <source>
        <dbReference type="SAM" id="MobiDB-lite"/>
    </source>
</evidence>
<keyword evidence="2" id="KW-0472">Membrane</keyword>
<dbReference type="Proteomes" id="UP001165120">
    <property type="component" value="Unassembled WGS sequence"/>
</dbReference>
<organism evidence="3 4">
    <name type="scientific">Candida boidinii</name>
    <name type="common">Yeast</name>
    <dbReference type="NCBI Taxonomy" id="5477"/>
    <lineage>
        <taxon>Eukaryota</taxon>
        <taxon>Fungi</taxon>
        <taxon>Dikarya</taxon>
        <taxon>Ascomycota</taxon>
        <taxon>Saccharomycotina</taxon>
        <taxon>Pichiomycetes</taxon>
        <taxon>Pichiales</taxon>
        <taxon>Pichiaceae</taxon>
        <taxon>Ogataea</taxon>
        <taxon>Ogataea/Candida clade</taxon>
    </lineage>
</organism>
<feature type="region of interest" description="Disordered" evidence="1">
    <location>
        <begin position="17"/>
        <end position="37"/>
    </location>
</feature>
<evidence type="ECO:0000313" key="3">
    <source>
        <dbReference type="EMBL" id="GME71910.1"/>
    </source>
</evidence>
<proteinExistence type="predicted"/>
<gene>
    <name evidence="3" type="ORF">Cboi02_000339700</name>
</gene>
<evidence type="ECO:0000313" key="4">
    <source>
        <dbReference type="Proteomes" id="UP001165120"/>
    </source>
</evidence>
<feature type="transmembrane region" description="Helical" evidence="2">
    <location>
        <begin position="56"/>
        <end position="78"/>
    </location>
</feature>
<reference evidence="3" key="1">
    <citation type="submission" date="2023-04" db="EMBL/GenBank/DDBJ databases">
        <title>Candida boidinii NBRC 10035.</title>
        <authorList>
            <person name="Ichikawa N."/>
            <person name="Sato H."/>
            <person name="Tonouchi N."/>
        </authorList>
    </citation>
    <scope>NUCLEOTIDE SEQUENCE</scope>
    <source>
        <strain evidence="3">NBRC 10035</strain>
    </source>
</reference>
<dbReference type="EMBL" id="BSXN01001166">
    <property type="protein sequence ID" value="GME71910.1"/>
    <property type="molecule type" value="Genomic_DNA"/>
</dbReference>
<comment type="caution">
    <text evidence="3">The sequence shown here is derived from an EMBL/GenBank/DDBJ whole genome shotgun (WGS) entry which is preliminary data.</text>
</comment>
<accession>A0A9W6SZX6</accession>
<keyword evidence="2" id="KW-1133">Transmembrane helix</keyword>
<keyword evidence="4" id="KW-1185">Reference proteome</keyword>
<feature type="transmembrane region" description="Helical" evidence="2">
    <location>
        <begin position="90"/>
        <end position="113"/>
    </location>
</feature>
<sequence length="148" mass="16754">MTDEGIYDVDRNAEEATTTTNALENNEDVPPPPVESQSNINKIVSKVREFKEKYSGLLLPLAVVWLLFNIIVAIIALVKGCQEWNKNRELSVAAFSCLFVATSMSIYFGSYCYKRRARIWNLYGYQIDDNNHRNTIAADNNRAREAGA</sequence>
<name>A0A9W6SZX6_CANBO</name>
<dbReference type="AlphaFoldDB" id="A0A9W6SZX6"/>
<keyword evidence="2" id="KW-0812">Transmembrane</keyword>
<evidence type="ECO:0000256" key="2">
    <source>
        <dbReference type="SAM" id="Phobius"/>
    </source>
</evidence>